<dbReference type="FunFam" id="2.30.30.30:FF:000142">
    <property type="entry name" value="E3 ubiquitin-protein ligase UHRF2"/>
    <property type="match status" value="1"/>
</dbReference>
<dbReference type="GO" id="GO:0044027">
    <property type="term" value="P:negative regulation of gene expression via chromosomal CpG island methylation"/>
    <property type="evidence" value="ECO:0007669"/>
    <property type="project" value="TreeGrafter"/>
</dbReference>
<dbReference type="PROSITE" id="PS51015">
    <property type="entry name" value="YDG"/>
    <property type="match status" value="1"/>
</dbReference>
<dbReference type="InterPro" id="IPR011011">
    <property type="entry name" value="Znf_FYVE_PHD"/>
</dbReference>
<comment type="domain">
    <text evidence="12">The tudor-like regions specifically recognize and bind histone H3 unmethylated at 'Arg-2' (H3R2me0), while the PHD-type zinc finger specifically recognizes and binds histone H3 trimethylated at 'Lys-9' (H3K9me3).</text>
</comment>
<dbReference type="SUPFAM" id="SSF57850">
    <property type="entry name" value="RING/U-box"/>
    <property type="match status" value="1"/>
</dbReference>
<dbReference type="GO" id="GO:0005634">
    <property type="term" value="C:nucleus"/>
    <property type="evidence" value="ECO:0007669"/>
    <property type="project" value="UniProtKB-SubCell"/>
</dbReference>
<evidence type="ECO:0000256" key="6">
    <source>
        <dbReference type="ARBA" id="ARBA00022786"/>
    </source>
</evidence>
<dbReference type="Pfam" id="PF02182">
    <property type="entry name" value="SAD_SRA"/>
    <property type="match status" value="1"/>
</dbReference>
<feature type="domain" description="PHD-type" evidence="14">
    <location>
        <begin position="105"/>
        <end position="172"/>
    </location>
</feature>
<reference evidence="17 18" key="1">
    <citation type="journal article" date="2023" name="bioRxiv">
        <title>Conserved and derived expression patterns and positive selection on dental genes reveal complex evolutionary context of ever-growing rodent molars.</title>
        <authorList>
            <person name="Calamari Z.T."/>
            <person name="Song A."/>
            <person name="Cohen E."/>
            <person name="Akter M."/>
            <person name="Roy R.D."/>
            <person name="Hallikas O."/>
            <person name="Christensen M.M."/>
            <person name="Li P."/>
            <person name="Marangoni P."/>
            <person name="Jernvall J."/>
            <person name="Klein O.D."/>
        </authorList>
    </citation>
    <scope>NUCLEOTIDE SEQUENCE [LARGE SCALE GENOMIC DNA]</scope>
    <source>
        <strain evidence="17">V071</strain>
    </source>
</reference>
<keyword evidence="8 12" id="KW-0238">DNA-binding</keyword>
<dbReference type="InterPro" id="IPR045134">
    <property type="entry name" value="UHRF1/2-like"/>
</dbReference>
<dbReference type="PROSITE" id="PS50089">
    <property type="entry name" value="ZF_RING_2"/>
    <property type="match status" value="1"/>
</dbReference>
<keyword evidence="4 12" id="KW-0479">Metal-binding</keyword>
<dbReference type="PANTHER" id="PTHR14140:SF3">
    <property type="entry name" value="E3 UBIQUITIN-PROTEIN LIGASE UHRF2"/>
    <property type="match status" value="1"/>
</dbReference>
<comment type="catalytic activity">
    <reaction evidence="1 12">
        <text>S-ubiquitinyl-[E2 ubiquitin-conjugating enzyme]-L-cysteine + [acceptor protein]-L-lysine = [E2 ubiquitin-conjugating enzyme]-L-cysteine + N(6)-ubiquitinyl-[acceptor protein]-L-lysine.</text>
        <dbReference type="EC" id="2.3.2.27"/>
    </reaction>
</comment>
<evidence type="ECO:0000313" key="18">
    <source>
        <dbReference type="Proteomes" id="UP001488838"/>
    </source>
</evidence>
<protein>
    <recommendedName>
        <fullName evidence="12">E3 ubiquitin-protein ligase UHRF</fullName>
        <ecNumber evidence="12">2.3.2.27</ecNumber>
    </recommendedName>
    <alternativeName>
        <fullName evidence="12">RING-type E3 ubiquitin transferase UHRF</fullName>
    </alternativeName>
    <alternativeName>
        <fullName evidence="12">Ubiquitin-like PHD and RING finger domain-containing protein</fullName>
    </alternativeName>
    <alternativeName>
        <fullName evidence="12">Ubiquitin-like-containing PHD and RING finger domains protein</fullName>
    </alternativeName>
</protein>
<dbReference type="Gene3D" id="2.30.30.1150">
    <property type="match status" value="1"/>
</dbReference>
<comment type="caution">
    <text evidence="17">The sequence shown here is derived from an EMBL/GenBank/DDBJ whole genome shotgun (WGS) entry which is preliminary data.</text>
</comment>
<comment type="subcellular location">
    <subcellularLocation>
        <location evidence="11 12">Nucleus</location>
    </subcellularLocation>
</comment>
<evidence type="ECO:0000256" key="7">
    <source>
        <dbReference type="ARBA" id="ARBA00022833"/>
    </source>
</evidence>
<comment type="pathway">
    <text evidence="2 12">Protein modification; protein ubiquitination.</text>
</comment>
<evidence type="ECO:0000256" key="8">
    <source>
        <dbReference type="ARBA" id="ARBA00023125"/>
    </source>
</evidence>
<dbReference type="SMART" id="SM00466">
    <property type="entry name" value="SRA"/>
    <property type="match status" value="1"/>
</dbReference>
<dbReference type="InterPro" id="IPR021991">
    <property type="entry name" value="TTD_dom"/>
</dbReference>
<feature type="region of interest" description="Disordered" evidence="13">
    <location>
        <begin position="383"/>
        <end position="417"/>
    </location>
</feature>
<dbReference type="SMART" id="SM00184">
    <property type="entry name" value="RING"/>
    <property type="match status" value="2"/>
</dbReference>
<dbReference type="InterPro" id="IPR003105">
    <property type="entry name" value="SRA_YDG"/>
</dbReference>
<dbReference type="Gene3D" id="2.30.280.10">
    <property type="entry name" value="SRA-YDG"/>
    <property type="match status" value="1"/>
</dbReference>
<dbReference type="FunFam" id="3.30.40.10:FF:000066">
    <property type="entry name" value="E3 ubiquitin-protein ligase UHRF2 isoform X1"/>
    <property type="match status" value="1"/>
</dbReference>
<evidence type="ECO:0000256" key="13">
    <source>
        <dbReference type="SAM" id="MobiDB-lite"/>
    </source>
</evidence>
<dbReference type="GO" id="GO:0016567">
    <property type="term" value="P:protein ubiquitination"/>
    <property type="evidence" value="ECO:0007669"/>
    <property type="project" value="UniProtKB-UniRule"/>
</dbReference>
<dbReference type="Pfam" id="PF12148">
    <property type="entry name" value="TTD"/>
    <property type="match status" value="1"/>
</dbReference>
<name>A0AAW0IFF1_MYOGA</name>
<dbReference type="Proteomes" id="UP001488838">
    <property type="component" value="Unassembled WGS sequence"/>
</dbReference>
<dbReference type="GO" id="GO:0003677">
    <property type="term" value="F:DNA binding"/>
    <property type="evidence" value="ECO:0007669"/>
    <property type="project" value="UniProtKB-KW"/>
</dbReference>
<dbReference type="InterPro" id="IPR036987">
    <property type="entry name" value="SRA-YDG_sf"/>
</dbReference>
<evidence type="ECO:0000259" key="15">
    <source>
        <dbReference type="PROSITE" id="PS50089"/>
    </source>
</evidence>
<dbReference type="Gene3D" id="3.30.40.10">
    <property type="entry name" value="Zinc/RING finger domain, C3HC4 (zinc finger)"/>
    <property type="match status" value="1"/>
</dbReference>
<feature type="region of interest" description="Disordered" evidence="13">
    <location>
        <begin position="184"/>
        <end position="204"/>
    </location>
</feature>
<comment type="function">
    <text evidence="12">Multi domain E3 ubiquitin ligase that also plays a role in DNA methylation and histone modifications.</text>
</comment>
<dbReference type="GO" id="GO:0008270">
    <property type="term" value="F:zinc ion binding"/>
    <property type="evidence" value="ECO:0007669"/>
    <property type="project" value="UniProtKB-KW"/>
</dbReference>
<dbReference type="InterPro" id="IPR017907">
    <property type="entry name" value="Znf_RING_CS"/>
</dbReference>
<evidence type="ECO:0000256" key="2">
    <source>
        <dbReference type="ARBA" id="ARBA00004906"/>
    </source>
</evidence>
<sequence length="508" mass="57191">MNVKDLRPRARTTLKWNELNVGDVVMVNYNVENPGKRGFWYDAEITTLKTISRTKKEVHVKVFLGGSEGTLNDCRVVFVDEIFKIEKPGARPLSFADGKFLRKNDPECDLCGGDPDTKCHMCSCHKCGEKRDPNMQLLCDECNMAYHIYCLSPPLDKIPEEEYWYCPSCKTDSSEVVKAGEKLKMSKKKAKMPSASTESRRDWGRVSEAGVHRPHVGGIHGRSNDGAYSLVLAGGFADEVDRGDEFTYTGSGGKNLAGNKRIGAPSADQTLTNMNRALALNCDAPLDDKIGAESRNWRAGKPVRVIRSFKGRKISKYAPEEGNRYDGIYKVVKYWPEISSSHGFLVWRYLLRRDDVEPAPWTSEGIERSRRLCLRLQYPAGYPSDKEGKKTKGQSKKQTKEATKRPASDDECPSASKVLKTSESTEANFLKKLEQSFMCVCCQELVYQPVTTECLHNVCKDCLQRSFKAQVFSCPACRHDLGPNYVMILNETLQMLLDLFFPGYSKGR</sequence>
<feature type="domain" description="RING-type" evidence="15">
    <location>
        <begin position="439"/>
        <end position="478"/>
    </location>
</feature>
<evidence type="ECO:0000256" key="4">
    <source>
        <dbReference type="ARBA" id="ARBA00022723"/>
    </source>
</evidence>
<keyword evidence="7 12" id="KW-0862">Zinc</keyword>
<keyword evidence="5 10" id="KW-0863">Zinc-finger</keyword>
<evidence type="ECO:0000256" key="10">
    <source>
        <dbReference type="PROSITE-ProRule" id="PRU00175"/>
    </source>
</evidence>
<dbReference type="SUPFAM" id="SSF57903">
    <property type="entry name" value="FYVE/PHD zinc finger"/>
    <property type="match status" value="1"/>
</dbReference>
<keyword evidence="6 12" id="KW-0833">Ubl conjugation pathway</keyword>
<dbReference type="PROSITE" id="PS01359">
    <property type="entry name" value="ZF_PHD_1"/>
    <property type="match status" value="1"/>
</dbReference>
<evidence type="ECO:0000313" key="17">
    <source>
        <dbReference type="EMBL" id="KAK7812954.1"/>
    </source>
</evidence>
<dbReference type="GO" id="GO:0042393">
    <property type="term" value="F:histone binding"/>
    <property type="evidence" value="ECO:0007669"/>
    <property type="project" value="UniProtKB-UniRule"/>
</dbReference>
<proteinExistence type="predicted"/>
<dbReference type="InterPro" id="IPR047467">
    <property type="entry name" value="PHD_UHRF2"/>
</dbReference>
<evidence type="ECO:0000256" key="5">
    <source>
        <dbReference type="ARBA" id="ARBA00022771"/>
    </source>
</evidence>
<dbReference type="PANTHER" id="PTHR14140">
    <property type="entry name" value="E3 UBIQUITIN-PROTEIN LIGASE UHRF-RELATED"/>
    <property type="match status" value="1"/>
</dbReference>
<feature type="domain" description="YDG" evidence="16">
    <location>
        <begin position="189"/>
        <end position="353"/>
    </location>
</feature>
<keyword evidence="9 11" id="KW-0539">Nucleus</keyword>
<evidence type="ECO:0000256" key="1">
    <source>
        <dbReference type="ARBA" id="ARBA00000900"/>
    </source>
</evidence>
<dbReference type="FunFam" id="2.30.30.1150:FF:000001">
    <property type="entry name" value="E3 ubiquitin-protein ligase UHRF2 isoform X1"/>
    <property type="match status" value="1"/>
</dbReference>
<dbReference type="InterPro" id="IPR015947">
    <property type="entry name" value="PUA-like_sf"/>
</dbReference>
<gene>
    <name evidence="17" type="ORF">U0070_012872</name>
</gene>
<feature type="compositionally biased region" description="Basic and acidic residues" evidence="13">
    <location>
        <begin position="398"/>
        <end position="408"/>
    </location>
</feature>
<dbReference type="CDD" id="cd16770">
    <property type="entry name" value="RING-HC_UHRF2"/>
    <property type="match status" value="1"/>
</dbReference>
<dbReference type="PROSITE" id="PS50016">
    <property type="entry name" value="ZF_PHD_2"/>
    <property type="match status" value="1"/>
</dbReference>
<dbReference type="InterPro" id="IPR001965">
    <property type="entry name" value="Znf_PHD"/>
</dbReference>
<accession>A0AAW0IFF1</accession>
<dbReference type="SMART" id="SM00249">
    <property type="entry name" value="PHD"/>
    <property type="match status" value="1"/>
</dbReference>
<evidence type="ECO:0000256" key="9">
    <source>
        <dbReference type="ARBA" id="ARBA00023242"/>
    </source>
</evidence>
<keyword evidence="3 12" id="KW-0808">Transferase</keyword>
<evidence type="ECO:0000256" key="12">
    <source>
        <dbReference type="RuleBase" id="RU369101"/>
    </source>
</evidence>
<dbReference type="AlphaFoldDB" id="A0AAW0IFF1"/>
<dbReference type="PROSITE" id="PS00518">
    <property type="entry name" value="ZF_RING_1"/>
    <property type="match status" value="1"/>
</dbReference>
<dbReference type="GO" id="GO:0061630">
    <property type="term" value="F:ubiquitin protein ligase activity"/>
    <property type="evidence" value="ECO:0007669"/>
    <property type="project" value="UniProtKB-UniRule"/>
</dbReference>
<evidence type="ECO:0000256" key="3">
    <source>
        <dbReference type="ARBA" id="ARBA00022679"/>
    </source>
</evidence>
<evidence type="ECO:0000256" key="11">
    <source>
        <dbReference type="PROSITE-ProRule" id="PRU00358"/>
    </source>
</evidence>
<dbReference type="Pfam" id="PF00628">
    <property type="entry name" value="PHD"/>
    <property type="match status" value="1"/>
</dbReference>
<evidence type="ECO:0000259" key="14">
    <source>
        <dbReference type="PROSITE" id="PS50016"/>
    </source>
</evidence>
<dbReference type="EC" id="2.3.2.27" evidence="12"/>
<dbReference type="InterPro" id="IPR019786">
    <property type="entry name" value="Zinc_finger_PHD-type_CS"/>
</dbReference>
<dbReference type="InterPro" id="IPR013083">
    <property type="entry name" value="Znf_RING/FYVE/PHD"/>
</dbReference>
<dbReference type="InterPro" id="IPR001841">
    <property type="entry name" value="Znf_RING"/>
</dbReference>
<keyword evidence="18" id="KW-1185">Reference proteome</keyword>
<dbReference type="EMBL" id="JBBHLL010000141">
    <property type="protein sequence ID" value="KAK7812954.1"/>
    <property type="molecule type" value="Genomic_DNA"/>
</dbReference>
<dbReference type="SUPFAM" id="SSF88697">
    <property type="entry name" value="PUA domain-like"/>
    <property type="match status" value="1"/>
</dbReference>
<dbReference type="InterPro" id="IPR019787">
    <property type="entry name" value="Znf_PHD-finger"/>
</dbReference>
<dbReference type="InterPro" id="IPR047466">
    <property type="entry name" value="RING-HC_UHRF2"/>
</dbReference>
<organism evidence="17 18">
    <name type="scientific">Myodes glareolus</name>
    <name type="common">Bank vole</name>
    <name type="synonym">Clethrionomys glareolus</name>
    <dbReference type="NCBI Taxonomy" id="447135"/>
    <lineage>
        <taxon>Eukaryota</taxon>
        <taxon>Metazoa</taxon>
        <taxon>Chordata</taxon>
        <taxon>Craniata</taxon>
        <taxon>Vertebrata</taxon>
        <taxon>Euteleostomi</taxon>
        <taxon>Mammalia</taxon>
        <taxon>Eutheria</taxon>
        <taxon>Euarchontoglires</taxon>
        <taxon>Glires</taxon>
        <taxon>Rodentia</taxon>
        <taxon>Myomorpha</taxon>
        <taxon>Muroidea</taxon>
        <taxon>Cricetidae</taxon>
        <taxon>Arvicolinae</taxon>
        <taxon>Myodes</taxon>
    </lineage>
</organism>
<comment type="domain">
    <text evidence="12">The YDG domain mediates the interaction with histone H3.</text>
</comment>
<evidence type="ECO:0000259" key="16">
    <source>
        <dbReference type="PROSITE" id="PS51015"/>
    </source>
</evidence>
<dbReference type="CDD" id="cd15617">
    <property type="entry name" value="PHD_UHRF2"/>
    <property type="match status" value="1"/>
</dbReference>